<protein>
    <submittedName>
        <fullName evidence="2">AlNc14C34G3093 protein</fullName>
    </submittedName>
</protein>
<feature type="compositionally biased region" description="Acidic residues" evidence="1">
    <location>
        <begin position="15"/>
        <end position="27"/>
    </location>
</feature>
<name>F0W8G3_9STRA</name>
<dbReference type="AlphaFoldDB" id="F0W8G3"/>
<dbReference type="EMBL" id="FR824079">
    <property type="protein sequence ID" value="CCA17418.1"/>
    <property type="molecule type" value="Genomic_DNA"/>
</dbReference>
<dbReference type="HOGENOM" id="CLU_2325060_0_0_1"/>
<proteinExistence type="predicted"/>
<accession>F0W8G3</accession>
<feature type="region of interest" description="Disordered" evidence="1">
    <location>
        <begin position="1"/>
        <end position="33"/>
    </location>
</feature>
<sequence>MHMESSAQLQNSGDSDSEDSILEDSRDDPDINMQYSEEHIDQGFQDTEMEETNHDGSIVPKGRLDGSNGSPIFAPNSSNAALPPHTTDLEKYLMSNQQL</sequence>
<reference evidence="2" key="2">
    <citation type="submission" date="2011-02" db="EMBL/GenBank/DDBJ databases">
        <authorList>
            <person name="MacLean D."/>
        </authorList>
    </citation>
    <scope>NUCLEOTIDE SEQUENCE</scope>
</reference>
<feature type="compositionally biased region" description="Polar residues" evidence="1">
    <location>
        <begin position="1"/>
        <end position="11"/>
    </location>
</feature>
<reference evidence="2" key="1">
    <citation type="journal article" date="2011" name="PLoS Biol.">
        <title>Gene gain and loss during evolution of obligate parasitism in the white rust pathogen of Arabidopsis thaliana.</title>
        <authorList>
            <person name="Kemen E."/>
            <person name="Gardiner A."/>
            <person name="Schultz-Larsen T."/>
            <person name="Kemen A.C."/>
            <person name="Balmuth A.L."/>
            <person name="Robert-Seilaniantz A."/>
            <person name="Bailey K."/>
            <person name="Holub E."/>
            <person name="Studholme D.J."/>
            <person name="Maclean D."/>
            <person name="Jones J.D."/>
        </authorList>
    </citation>
    <scope>NUCLEOTIDE SEQUENCE</scope>
</reference>
<gene>
    <name evidence="2" type="primary">AlNc14C34G3093</name>
    <name evidence="2" type="ORF">ALNC14_035610</name>
</gene>
<evidence type="ECO:0000256" key="1">
    <source>
        <dbReference type="SAM" id="MobiDB-lite"/>
    </source>
</evidence>
<evidence type="ECO:0000313" key="2">
    <source>
        <dbReference type="EMBL" id="CCA17418.1"/>
    </source>
</evidence>
<feature type="compositionally biased region" description="Polar residues" evidence="1">
    <location>
        <begin position="67"/>
        <end position="80"/>
    </location>
</feature>
<organism evidence="2">
    <name type="scientific">Albugo laibachii Nc14</name>
    <dbReference type="NCBI Taxonomy" id="890382"/>
    <lineage>
        <taxon>Eukaryota</taxon>
        <taxon>Sar</taxon>
        <taxon>Stramenopiles</taxon>
        <taxon>Oomycota</taxon>
        <taxon>Peronosporomycetes</taxon>
        <taxon>Albuginales</taxon>
        <taxon>Albuginaceae</taxon>
        <taxon>Albugo</taxon>
    </lineage>
</organism>
<feature type="region of interest" description="Disordered" evidence="1">
    <location>
        <begin position="50"/>
        <end position="84"/>
    </location>
</feature>